<accession>M9RCP8</accession>
<evidence type="ECO:0000313" key="3">
    <source>
        <dbReference type="Proteomes" id="UP000005307"/>
    </source>
</evidence>
<gene>
    <name evidence="2" type="ORF">OAN307_c19410</name>
</gene>
<dbReference type="KEGG" id="oat:OAN307_c19410"/>
<evidence type="ECO:0000256" key="1">
    <source>
        <dbReference type="SAM" id="MobiDB-lite"/>
    </source>
</evidence>
<dbReference type="Gene3D" id="3.40.50.300">
    <property type="entry name" value="P-loop containing nucleotide triphosphate hydrolases"/>
    <property type="match status" value="1"/>
</dbReference>
<dbReference type="EMBL" id="CP003740">
    <property type="protein sequence ID" value="AGI67590.1"/>
    <property type="molecule type" value="Genomic_DNA"/>
</dbReference>
<dbReference type="Proteomes" id="UP000005307">
    <property type="component" value="Chromosome"/>
</dbReference>
<sequence>MIMNKKADRDMGTIHPFLMRYATWGEDFEDVAPYKNIELREVNPAVQDYVEAGNYFTQQDIKFLTERLELDIDPWNRTEFYASYLNIVEDFPWVACAIESMVASNRLGKKRGVRLEVIRRKQAIIRSKMPSIKFSLRLMQDAENRMRELVDIDPAPVDLLVGAFFENATNHFAAVSKEFEAQSLDGVVDEALGLGKHSGRDVHDYIAKTTAECGHTNYWLSIAERIEVEFNEVIDSDKEEIAAFKDWVNEVIGKLANSLDGSSLPDDYLALSQIADIGVELEAGGASEKLFRTMENLRVFLADFGKITWSEGALEALTDARLALVTSHIGDIMGFIGGCSTRRDALDAKISEATEARRFDELGTLAQEAGDAEKGLQDSQRLLQRIRELIGRLINDDTAEIENDLVDLSASLLLWLGEYESRDKKEEAEITTDDPETLEIEKGEINPFKEVEDLGSNDLRLGDKYRLAVAATGGADGVPASSGEALEDQPEDDLAPVVDQKPTSEMDDEVEDSPEILENTQIIDEHNADVEIDFSGELNVEDNSVAPAFLGGLLRQDLTGAAADFAAVLEGEGFPWPIEASVLRVAAAGRARLGDSSPDSQTFVSTSQHAFSKVKTDHGHAILLGALLRPALVQKSRSLRANFSVLAQGYLGSHLKDVVHAIEKLDFDFPPSARVLAKISGAQLEPPEKRLSKNLTEWVDTISRKRSRWELTTAFMQHTVSRNGLIGQAVEAINSGEPNARALAQECIDRLATTALIENEATENAIENGRHKISIPARAQEYLLRTFSEANQMLSEWIAVASHKESQSERSAERFKTVVATLKTRLETAKRSIAAEADENNMTGSVATWLCLRLDDALAALRGEEMGRFATVETALTSDRNLMDSAMRRDLEEGEATADDISFLVEDGLSSPEDAFAEACDGGSFEVASELARQYQLATKAEFSSAIEKFTTEWAAKVLDKQRTLKSLSKVDYSHQVEIGRYLHWCSNTLDRLGGVAGHTELDNLDDVPSYVGVLEDNLRDIEKTIRSGQIDRVISYQTDANLDEVEELLSAAKDLPIEAVEDRIAQLRDGRSTAAFDAELEGVVGIFMKDFLPFASSPDWPVGPRQFVDALEKDGLCFVEHARREAASSLFSQYISLCSTIPKGAPSSEKVKTLFEEIGFQDVRVKAASKIGGTKSWNMSMDAQIVEGDWFLPPTFGSKATSGYGLVLVAQDTLPEALIQSLSLNKPCFLLLAGVANVERRREFAQHLRERAIPAVLIDEALIAFAAIRREMRISTIFDCGLPFGRVESYTTDAGQIPPEMFFGRTSEIRDIMSITADGCLVYGGRQLGKSALLNYIERQYHDPANDVVVVRREVKPLGNAEKTTKIWAHLNAMLSQDGVVKVESRTADSICRDVRAWLHERPSGQIVCMFDETDHFMTVETKEDYPQLSRLKELMEDSERRFKVIFAGLHNVQRVLRQPNSPLAHLGRAICVGPLNLTADDKRAAYDLIIRPMRAAGFRFENVEAVEEILAWTNFFPSLSQEYGKGLLSSLHGSGSGRSYKLPDGSPLWTIPKASLFDNSEFGEIENRVREKFHLTLDLDPRYAIVAYTLASLNADGFEQQALVSGFKPKEILDSAQSFWPLNSVVPSSREFDALLEEMVGMGVLGRIKTPDSQRFKYLLRTRQVAAMLGSREDVDHALLELADKEPSVSYDRTIHRRRYDPAGKHVSAAHKRLPYSPLTDFAIERLLDREEYGVKIVCGLKALGLSKIPVAFSRIFDGSSLPGMIKSAMEVSELNSEKEIRGLFDKSKKSDEISKILLHTPENAEDAYKKIEWMGRQEAVLDGRIRPFILLNAGDEGLRSLAIRFGDGAEFLTAWGAETLRIHLNNLERSELDTSEMRKRILEATGGIPMDVINLVADLSERADNIDAVFEEWERSRFDIAENLDEVLTAAVPLLENTKSKEEFLFLDELLRDETNADLLTLGPDLHAIGVLSKWDPKNFLLGLSSLGQLAVDTINKLDKSA</sequence>
<dbReference type="SUPFAM" id="SSF52540">
    <property type="entry name" value="P-loop containing nucleoside triphosphate hydrolases"/>
    <property type="match status" value="1"/>
</dbReference>
<protein>
    <submittedName>
        <fullName evidence="2">Uncharacterized protein</fullName>
    </submittedName>
</protein>
<dbReference type="HOGENOM" id="CLU_233828_0_0_5"/>
<dbReference type="InterPro" id="IPR027417">
    <property type="entry name" value="P-loop_NTPase"/>
</dbReference>
<evidence type="ECO:0000313" key="2">
    <source>
        <dbReference type="EMBL" id="AGI67590.1"/>
    </source>
</evidence>
<dbReference type="STRING" id="391626.OAN307_c19410"/>
<feature type="region of interest" description="Disordered" evidence="1">
    <location>
        <begin position="474"/>
        <end position="512"/>
    </location>
</feature>
<name>M9RCP8_9RHOB</name>
<dbReference type="eggNOG" id="COG1672">
    <property type="taxonomic scope" value="Bacteria"/>
</dbReference>
<keyword evidence="3" id="KW-1185">Reference proteome</keyword>
<feature type="compositionally biased region" description="Acidic residues" evidence="1">
    <location>
        <begin position="485"/>
        <end position="494"/>
    </location>
</feature>
<proteinExistence type="predicted"/>
<organism evidence="2 3">
    <name type="scientific">Octadecabacter antarcticus 307</name>
    <dbReference type="NCBI Taxonomy" id="391626"/>
    <lineage>
        <taxon>Bacteria</taxon>
        <taxon>Pseudomonadati</taxon>
        <taxon>Pseudomonadota</taxon>
        <taxon>Alphaproteobacteria</taxon>
        <taxon>Rhodobacterales</taxon>
        <taxon>Roseobacteraceae</taxon>
        <taxon>Octadecabacter</taxon>
    </lineage>
</organism>
<reference evidence="2 3" key="1">
    <citation type="journal article" date="2013" name="PLoS ONE">
        <title>Poles Apart: Arctic and Antarctic Octadecabacter strains Share High Genome Plasticity and a New Type of Xanthorhodopsin.</title>
        <authorList>
            <person name="Vollmers J."/>
            <person name="Voget S."/>
            <person name="Dietrich S."/>
            <person name="Gollnow K."/>
            <person name="Smits M."/>
            <person name="Meyer K."/>
            <person name="Brinkhoff T."/>
            <person name="Simon M."/>
            <person name="Daniel R."/>
        </authorList>
    </citation>
    <scope>NUCLEOTIDE SEQUENCE [LARGE SCALE GENOMIC DNA]</scope>
    <source>
        <strain evidence="2 3">307</strain>
    </source>
</reference>